<dbReference type="CDD" id="cd00093">
    <property type="entry name" value="HTH_XRE"/>
    <property type="match status" value="1"/>
</dbReference>
<evidence type="ECO:0000313" key="2">
    <source>
        <dbReference type="EMBL" id="TQM00314.1"/>
    </source>
</evidence>
<organism evidence="2 3">
    <name type="scientific">Actinoallomurus bryophytorum</name>
    <dbReference type="NCBI Taxonomy" id="1490222"/>
    <lineage>
        <taxon>Bacteria</taxon>
        <taxon>Bacillati</taxon>
        <taxon>Actinomycetota</taxon>
        <taxon>Actinomycetes</taxon>
        <taxon>Streptosporangiales</taxon>
        <taxon>Thermomonosporaceae</taxon>
        <taxon>Actinoallomurus</taxon>
    </lineage>
</organism>
<evidence type="ECO:0000259" key="1">
    <source>
        <dbReference type="PROSITE" id="PS50943"/>
    </source>
</evidence>
<dbReference type="InterPro" id="IPR043917">
    <property type="entry name" value="DUF5753"/>
</dbReference>
<dbReference type="Gene3D" id="1.10.260.40">
    <property type="entry name" value="lambda repressor-like DNA-binding domains"/>
    <property type="match status" value="1"/>
</dbReference>
<dbReference type="SMART" id="SM00530">
    <property type="entry name" value="HTH_XRE"/>
    <property type="match status" value="1"/>
</dbReference>
<gene>
    <name evidence="2" type="ORF">FB559_6025</name>
</gene>
<dbReference type="GO" id="GO:0003677">
    <property type="term" value="F:DNA binding"/>
    <property type="evidence" value="ECO:0007669"/>
    <property type="project" value="InterPro"/>
</dbReference>
<comment type="caution">
    <text evidence="2">The sequence shown here is derived from an EMBL/GenBank/DDBJ whole genome shotgun (WGS) entry which is preliminary data.</text>
</comment>
<reference evidence="2 3" key="1">
    <citation type="submission" date="2019-06" db="EMBL/GenBank/DDBJ databases">
        <title>Sequencing the genomes of 1000 actinobacteria strains.</title>
        <authorList>
            <person name="Klenk H.-P."/>
        </authorList>
    </citation>
    <scope>NUCLEOTIDE SEQUENCE [LARGE SCALE GENOMIC DNA]</scope>
    <source>
        <strain evidence="2 3">DSM 102200</strain>
    </source>
</reference>
<dbReference type="RefSeq" id="WP_141959756.1">
    <property type="nucleotide sequence ID" value="NZ_VFOZ01000001.1"/>
</dbReference>
<evidence type="ECO:0000313" key="3">
    <source>
        <dbReference type="Proteomes" id="UP000316096"/>
    </source>
</evidence>
<dbReference type="AlphaFoldDB" id="A0A543CT93"/>
<keyword evidence="3" id="KW-1185">Reference proteome</keyword>
<dbReference type="InterPro" id="IPR010982">
    <property type="entry name" value="Lambda_DNA-bd_dom_sf"/>
</dbReference>
<dbReference type="Pfam" id="PF13560">
    <property type="entry name" value="HTH_31"/>
    <property type="match status" value="1"/>
</dbReference>
<dbReference type="InterPro" id="IPR001387">
    <property type="entry name" value="Cro/C1-type_HTH"/>
</dbReference>
<sequence>MTARQFVGKEIRHAREAKGMSRVTLARLFPVSESTIRWWESGRTVPADQYVASLIKFVDLPETVRRVIDDLASNEVAPEWLGRWVSVERRATSLLTFEPLVIPGLFQTPEYARAVLRLGKESGVDLEAQIGERLGRQAILDRDDPPPPLFHAILDEAAIRRPVGGPKTMSDQLLRVAELAQRDMIIVQVIPFHVGEHAGFAGSTLMLASLDGTEVAYVDNALRGDVIEKSEDVAAVRRLWQKLSSKARPEDESVDMIKKAAAVWVS</sequence>
<dbReference type="SUPFAM" id="SSF47413">
    <property type="entry name" value="lambda repressor-like DNA-binding domains"/>
    <property type="match status" value="1"/>
</dbReference>
<protein>
    <submittedName>
        <fullName evidence="2">Helix-turn-helix protein</fullName>
    </submittedName>
</protein>
<name>A0A543CT93_9ACTN</name>
<dbReference type="EMBL" id="VFOZ01000001">
    <property type="protein sequence ID" value="TQM00314.1"/>
    <property type="molecule type" value="Genomic_DNA"/>
</dbReference>
<dbReference type="PROSITE" id="PS50943">
    <property type="entry name" value="HTH_CROC1"/>
    <property type="match status" value="1"/>
</dbReference>
<proteinExistence type="predicted"/>
<feature type="domain" description="HTH cro/C1-type" evidence="1">
    <location>
        <begin position="11"/>
        <end position="65"/>
    </location>
</feature>
<dbReference type="OrthoDB" id="3466567at2"/>
<dbReference type="Pfam" id="PF19054">
    <property type="entry name" value="DUF5753"/>
    <property type="match status" value="1"/>
</dbReference>
<dbReference type="Proteomes" id="UP000316096">
    <property type="component" value="Unassembled WGS sequence"/>
</dbReference>
<accession>A0A543CT93</accession>